<dbReference type="PaxDb" id="4113-PGSC0003DMT400096826"/>
<reference evidence="2" key="2">
    <citation type="submission" date="2015-06" db="UniProtKB">
        <authorList>
            <consortium name="EnsemblPlants"/>
        </authorList>
    </citation>
    <scope>IDENTIFICATION</scope>
    <source>
        <strain evidence="2">DM1-3 516 R44</strain>
    </source>
</reference>
<feature type="transmembrane region" description="Helical" evidence="1">
    <location>
        <begin position="64"/>
        <end position="80"/>
    </location>
</feature>
<accession>M1DZB6</accession>
<keyword evidence="1" id="KW-1133">Transmembrane helix</keyword>
<evidence type="ECO:0000313" key="2">
    <source>
        <dbReference type="EnsemblPlants" id="PGSC0003DMT400096826"/>
    </source>
</evidence>
<reference evidence="3" key="1">
    <citation type="journal article" date="2011" name="Nature">
        <title>Genome sequence and analysis of the tuber crop potato.</title>
        <authorList>
            <consortium name="The Potato Genome Sequencing Consortium"/>
        </authorList>
    </citation>
    <scope>NUCLEOTIDE SEQUENCE [LARGE SCALE GENOMIC DNA]</scope>
    <source>
        <strain evidence="3">cv. DM1-3 516 R44</strain>
    </source>
</reference>
<sequence>MALDHGSWPDLRSVGPGIGGPLAGFLDYFWGGLQMVNHRPPERTVGHPTVCGWKPWVAPLTLKSAFWSVLAYGVLHYLPLGNIRPRMKTKLAEYGGEELQLYH</sequence>
<keyword evidence="3" id="KW-1185">Reference proteome</keyword>
<dbReference type="InParanoid" id="M1DZB6"/>
<protein>
    <submittedName>
        <fullName evidence="2">Uncharacterized protein</fullName>
    </submittedName>
</protein>
<name>M1DZB6_SOLTU</name>
<keyword evidence="1" id="KW-0812">Transmembrane</keyword>
<dbReference type="AlphaFoldDB" id="M1DZB6"/>
<dbReference type="Proteomes" id="UP000011115">
    <property type="component" value="Unassembled WGS sequence"/>
</dbReference>
<evidence type="ECO:0000256" key="1">
    <source>
        <dbReference type="SAM" id="Phobius"/>
    </source>
</evidence>
<organism evidence="2 3">
    <name type="scientific">Solanum tuberosum</name>
    <name type="common">Potato</name>
    <dbReference type="NCBI Taxonomy" id="4113"/>
    <lineage>
        <taxon>Eukaryota</taxon>
        <taxon>Viridiplantae</taxon>
        <taxon>Streptophyta</taxon>
        <taxon>Embryophyta</taxon>
        <taxon>Tracheophyta</taxon>
        <taxon>Spermatophyta</taxon>
        <taxon>Magnoliopsida</taxon>
        <taxon>eudicotyledons</taxon>
        <taxon>Gunneridae</taxon>
        <taxon>Pentapetalae</taxon>
        <taxon>asterids</taxon>
        <taxon>lamiids</taxon>
        <taxon>Solanales</taxon>
        <taxon>Solanaceae</taxon>
        <taxon>Solanoideae</taxon>
        <taxon>Solaneae</taxon>
        <taxon>Solanum</taxon>
    </lineage>
</organism>
<proteinExistence type="predicted"/>
<dbReference type="Gramene" id="PGSC0003DMT400096826">
    <property type="protein sequence ID" value="PGSC0003DMT400096826"/>
    <property type="gene ID" value="PGSC0003DMG400046397"/>
</dbReference>
<evidence type="ECO:0000313" key="3">
    <source>
        <dbReference type="Proteomes" id="UP000011115"/>
    </source>
</evidence>
<dbReference type="EnsemblPlants" id="PGSC0003DMT400096826">
    <property type="protein sequence ID" value="PGSC0003DMT400096826"/>
    <property type="gene ID" value="PGSC0003DMG400046397"/>
</dbReference>
<keyword evidence="1" id="KW-0472">Membrane</keyword>
<dbReference type="HOGENOM" id="CLU_2268624_0_0_1"/>